<protein>
    <submittedName>
        <fullName evidence="7">YihY/virulence factor BrkB family protein</fullName>
    </submittedName>
</protein>
<feature type="transmembrane region" description="Helical" evidence="6">
    <location>
        <begin position="134"/>
        <end position="158"/>
    </location>
</feature>
<keyword evidence="3 6" id="KW-0812">Transmembrane</keyword>
<dbReference type="GO" id="GO:0005886">
    <property type="term" value="C:plasma membrane"/>
    <property type="evidence" value="ECO:0007669"/>
    <property type="project" value="UniProtKB-SubCell"/>
</dbReference>
<feature type="transmembrane region" description="Helical" evidence="6">
    <location>
        <begin position="248"/>
        <end position="267"/>
    </location>
</feature>
<dbReference type="OrthoDB" id="9797028at2"/>
<dbReference type="PANTHER" id="PTHR30213">
    <property type="entry name" value="INNER MEMBRANE PROTEIN YHJD"/>
    <property type="match status" value="1"/>
</dbReference>
<keyword evidence="5 6" id="KW-0472">Membrane</keyword>
<comment type="caution">
    <text evidence="7">The sequence shown here is derived from an EMBL/GenBank/DDBJ whole genome shotgun (WGS) entry which is preliminary data.</text>
</comment>
<feature type="transmembrane region" description="Helical" evidence="6">
    <location>
        <begin position="93"/>
        <end position="113"/>
    </location>
</feature>
<feature type="transmembrane region" description="Helical" evidence="6">
    <location>
        <begin position="178"/>
        <end position="203"/>
    </location>
</feature>
<dbReference type="AlphaFoldDB" id="A0A5R9K7J6"/>
<evidence type="ECO:0000313" key="8">
    <source>
        <dbReference type="Proteomes" id="UP000309788"/>
    </source>
</evidence>
<comment type="subcellular location">
    <subcellularLocation>
        <location evidence="1">Cell membrane</location>
        <topology evidence="1">Multi-pass membrane protein</topology>
    </subcellularLocation>
</comment>
<accession>A0A5R9K7J6</accession>
<evidence type="ECO:0000256" key="2">
    <source>
        <dbReference type="ARBA" id="ARBA00022475"/>
    </source>
</evidence>
<dbReference type="EMBL" id="VCEI01000029">
    <property type="protein sequence ID" value="TLU89830.1"/>
    <property type="molecule type" value="Genomic_DNA"/>
</dbReference>
<keyword evidence="8" id="KW-1185">Reference proteome</keyword>
<feature type="transmembrane region" description="Helical" evidence="6">
    <location>
        <begin position="361"/>
        <end position="380"/>
    </location>
</feature>
<evidence type="ECO:0000256" key="4">
    <source>
        <dbReference type="ARBA" id="ARBA00022989"/>
    </source>
</evidence>
<feature type="transmembrane region" description="Helical" evidence="6">
    <location>
        <begin position="30"/>
        <end position="53"/>
    </location>
</feature>
<dbReference type="NCBIfam" id="TIGR00765">
    <property type="entry name" value="yihY_not_rbn"/>
    <property type="match status" value="1"/>
</dbReference>
<organism evidence="7 8">
    <name type="scientific">Dyadobacter sediminis</name>
    <dbReference type="NCBI Taxonomy" id="1493691"/>
    <lineage>
        <taxon>Bacteria</taxon>
        <taxon>Pseudomonadati</taxon>
        <taxon>Bacteroidota</taxon>
        <taxon>Cytophagia</taxon>
        <taxon>Cytophagales</taxon>
        <taxon>Spirosomataceae</taxon>
        <taxon>Dyadobacter</taxon>
    </lineage>
</organism>
<dbReference type="Pfam" id="PF03631">
    <property type="entry name" value="Virul_fac_BrkB"/>
    <property type="match status" value="1"/>
</dbReference>
<sequence length="431" mass="47368">MAKIKFIISLIKDSASEFVEDNCMKLSAALSYYTVFSMAPMLLVIISIVSIVYGKEAFQGELFGQISGLVGKQAAAQLQEIIKNAELSNKSGMAATIGIVTLLIGATGIFAEIQDSINYIWSIKSKPKKSWLQYLKNRLLSFSIIITLGFLLIVSLGVNTMVDLLSSRLERYFSEVSVILFSALNIALVLVIITALFTVIFKILPDGHVRWKECLVGAAFTSVLFAIGKFAISFYLGKQDLGASYGTSASIVILLTWIYYSSIILYFGAEFTKVYAKTDGTGISPNEHAVLMIRREQVIQTPDMPQPISGHALNDSGDGTKAKDEKKSLLDTASSFLDAKFHAITVEIKGRLAELATPASYYAWIAVLVFMVVISLILLLGQILNELFDSNYLGYVTLLGIAIIVMILGLKYRVKSIETIRKLLMKTDHKA</sequence>
<dbReference type="Proteomes" id="UP000309788">
    <property type="component" value="Unassembled WGS sequence"/>
</dbReference>
<name>A0A5R9K7J6_9BACT</name>
<keyword evidence="4 6" id="KW-1133">Transmembrane helix</keyword>
<evidence type="ECO:0000256" key="6">
    <source>
        <dbReference type="SAM" id="Phobius"/>
    </source>
</evidence>
<evidence type="ECO:0000313" key="7">
    <source>
        <dbReference type="EMBL" id="TLU89830.1"/>
    </source>
</evidence>
<evidence type="ECO:0000256" key="1">
    <source>
        <dbReference type="ARBA" id="ARBA00004651"/>
    </source>
</evidence>
<dbReference type="InterPro" id="IPR017039">
    <property type="entry name" value="Virul_fac_BrkB"/>
</dbReference>
<gene>
    <name evidence="7" type="ORF">FEM55_20050</name>
</gene>
<dbReference type="RefSeq" id="WP_138283183.1">
    <property type="nucleotide sequence ID" value="NZ_BMGE01000006.1"/>
</dbReference>
<feature type="transmembrane region" description="Helical" evidence="6">
    <location>
        <begin position="215"/>
        <end position="236"/>
    </location>
</feature>
<reference evidence="7 8" key="1">
    <citation type="submission" date="2019-05" db="EMBL/GenBank/DDBJ databases">
        <authorList>
            <person name="Qu J.-H."/>
        </authorList>
    </citation>
    <scope>NUCLEOTIDE SEQUENCE [LARGE SCALE GENOMIC DNA]</scope>
    <source>
        <strain evidence="7 8">Z12</strain>
    </source>
</reference>
<dbReference type="PANTHER" id="PTHR30213:SF1">
    <property type="entry name" value="INNER MEMBRANE PROTEIN YHJD"/>
    <property type="match status" value="1"/>
</dbReference>
<evidence type="ECO:0000256" key="5">
    <source>
        <dbReference type="ARBA" id="ARBA00023136"/>
    </source>
</evidence>
<feature type="transmembrane region" description="Helical" evidence="6">
    <location>
        <begin position="392"/>
        <end position="412"/>
    </location>
</feature>
<keyword evidence="2" id="KW-1003">Cell membrane</keyword>
<evidence type="ECO:0000256" key="3">
    <source>
        <dbReference type="ARBA" id="ARBA00022692"/>
    </source>
</evidence>
<proteinExistence type="predicted"/>